<dbReference type="AlphaFoldDB" id="A0A644WUH7"/>
<dbReference type="PANTHER" id="PTHR30486">
    <property type="entry name" value="TWITCHING MOTILITY PROTEIN PILT"/>
    <property type="match status" value="1"/>
</dbReference>
<feature type="domain" description="Bacterial type II secretion system protein E" evidence="2">
    <location>
        <begin position="103"/>
        <end position="379"/>
    </location>
</feature>
<dbReference type="InterPro" id="IPR050921">
    <property type="entry name" value="T4SS_GSP_E_ATPase"/>
</dbReference>
<proteinExistence type="inferred from homology"/>
<dbReference type="GO" id="GO:0016887">
    <property type="term" value="F:ATP hydrolysis activity"/>
    <property type="evidence" value="ECO:0007669"/>
    <property type="project" value="InterPro"/>
</dbReference>
<dbReference type="Pfam" id="PF00437">
    <property type="entry name" value="T2SSE"/>
    <property type="match status" value="1"/>
</dbReference>
<reference evidence="3" key="1">
    <citation type="submission" date="2019-08" db="EMBL/GenBank/DDBJ databases">
        <authorList>
            <person name="Kucharzyk K."/>
            <person name="Murdoch R.W."/>
            <person name="Higgins S."/>
            <person name="Loffler F."/>
        </authorList>
    </citation>
    <scope>NUCLEOTIDE SEQUENCE</scope>
</reference>
<organism evidence="3">
    <name type="scientific">bioreactor metagenome</name>
    <dbReference type="NCBI Taxonomy" id="1076179"/>
    <lineage>
        <taxon>unclassified sequences</taxon>
        <taxon>metagenomes</taxon>
        <taxon>ecological metagenomes</taxon>
    </lineage>
</organism>
<comment type="caution">
    <text evidence="3">The sequence shown here is derived from an EMBL/GenBank/DDBJ whole genome shotgun (WGS) entry which is preliminary data.</text>
</comment>
<protein>
    <recommendedName>
        <fullName evidence="2">Bacterial type II secretion system protein E domain-containing protein</fullName>
    </recommendedName>
</protein>
<evidence type="ECO:0000259" key="2">
    <source>
        <dbReference type="Pfam" id="PF00437"/>
    </source>
</evidence>
<dbReference type="InterPro" id="IPR027417">
    <property type="entry name" value="P-loop_NTPase"/>
</dbReference>
<evidence type="ECO:0000313" key="3">
    <source>
        <dbReference type="EMBL" id="MPM05763.1"/>
    </source>
</evidence>
<accession>A0A644WUH7</accession>
<dbReference type="EMBL" id="VSSQ01001163">
    <property type="protein sequence ID" value="MPM05763.1"/>
    <property type="molecule type" value="Genomic_DNA"/>
</dbReference>
<dbReference type="Gene3D" id="3.40.50.300">
    <property type="entry name" value="P-loop containing nucleotide triphosphate hydrolases"/>
    <property type="match status" value="1"/>
</dbReference>
<dbReference type="PANTHER" id="PTHR30486:SF15">
    <property type="entry name" value="TYPE II_IV SECRETION SYSTEM ATPASE"/>
    <property type="match status" value="1"/>
</dbReference>
<dbReference type="Gene3D" id="3.30.450.380">
    <property type="match status" value="1"/>
</dbReference>
<comment type="similarity">
    <text evidence="1">Belongs to the GSP E family.</text>
</comment>
<name>A0A644WUH7_9ZZZZ</name>
<dbReference type="CDD" id="cd01130">
    <property type="entry name" value="VirB11-like_ATPase"/>
    <property type="match status" value="1"/>
</dbReference>
<dbReference type="InterPro" id="IPR001482">
    <property type="entry name" value="T2SS/T4SS_dom"/>
</dbReference>
<sequence>MGLLEKLEKQKAPQQPEKVAEAAAFSNKNGVSYIDEYSGLKEKIHGEIIEMINQEADNNGRPEVNKEEHIFKSIEVLVDNNGNAIPRTDRPRLVKEIYNNVVGLGPLEPLLSDPEISEIMVNGPYSVYVERAGKLELSPTVFKDNSHVMNVLSRIVSSVGRRIDESSPMVDARLADGSRVNAIIPPLALNGPTITIRKFSKTPYTVSDLIRFGSVSPQMMLFLDACVKGKMNIIVSGGTGSGKTTLLNVLSGYIPNNERIVTIEDAAEIQLRQDHVVTLESRPANLENAGQVTIRDLVRNALRMRPDRIIVGEVRSGETLDMLQAMNTGHDGSLTTAHANTPRDLISRLETMVLMSGMEIPIKAIREQISSALNIIVQQSRMKDGSRKIVNITEVVGMEGDTVTLQDIFYFKPEGTDPSGKLKGKFLATGIRPNFVEKMLESGIYVKDDWFANRGD</sequence>
<gene>
    <name evidence="3" type="ORF">SDC9_52058</name>
</gene>
<dbReference type="SUPFAM" id="SSF52540">
    <property type="entry name" value="P-loop containing nucleoside triphosphate hydrolases"/>
    <property type="match status" value="1"/>
</dbReference>
<evidence type="ECO:0000256" key="1">
    <source>
        <dbReference type="ARBA" id="ARBA00006611"/>
    </source>
</evidence>